<evidence type="ECO:0000313" key="1">
    <source>
        <dbReference type="EMBL" id="CAD7004687.1"/>
    </source>
</evidence>
<keyword evidence="2" id="KW-1185">Reference proteome</keyword>
<proteinExistence type="predicted"/>
<comment type="caution">
    <text evidence="1">The sequence shown here is derived from an EMBL/GenBank/DDBJ whole genome shotgun (WGS) entry which is preliminary data.</text>
</comment>
<accession>A0A811V499</accession>
<gene>
    <name evidence="1" type="ORF">CCAP1982_LOCUS13081</name>
</gene>
<evidence type="ECO:0000313" key="2">
    <source>
        <dbReference type="Proteomes" id="UP000606786"/>
    </source>
</evidence>
<dbReference type="EMBL" id="CAJHJT010000034">
    <property type="protein sequence ID" value="CAD7004687.1"/>
    <property type="molecule type" value="Genomic_DNA"/>
</dbReference>
<protein>
    <submittedName>
        <fullName evidence="1">(Mediterranean fruit fly) hypothetical protein</fullName>
    </submittedName>
</protein>
<reference evidence="1" key="1">
    <citation type="submission" date="2020-11" db="EMBL/GenBank/DDBJ databases">
        <authorList>
            <person name="Whitehead M."/>
        </authorList>
    </citation>
    <scope>NUCLEOTIDE SEQUENCE</scope>
    <source>
        <strain evidence="1">EGII</strain>
    </source>
</reference>
<dbReference type="Proteomes" id="UP000606786">
    <property type="component" value="Unassembled WGS sequence"/>
</dbReference>
<sequence length="93" mass="10102">MHDCVCLACINGVQGVTTITANYAKWCDEVDDSGVALLTHDFCTHDRENVKPGQRYIATAEIQARHVAGTQTAADVANNTQRRLSVSQAQKAK</sequence>
<dbReference type="AlphaFoldDB" id="A0A811V499"/>
<organism evidence="1 2">
    <name type="scientific">Ceratitis capitata</name>
    <name type="common">Mediterranean fruit fly</name>
    <name type="synonym">Tephritis capitata</name>
    <dbReference type="NCBI Taxonomy" id="7213"/>
    <lineage>
        <taxon>Eukaryota</taxon>
        <taxon>Metazoa</taxon>
        <taxon>Ecdysozoa</taxon>
        <taxon>Arthropoda</taxon>
        <taxon>Hexapoda</taxon>
        <taxon>Insecta</taxon>
        <taxon>Pterygota</taxon>
        <taxon>Neoptera</taxon>
        <taxon>Endopterygota</taxon>
        <taxon>Diptera</taxon>
        <taxon>Brachycera</taxon>
        <taxon>Muscomorpha</taxon>
        <taxon>Tephritoidea</taxon>
        <taxon>Tephritidae</taxon>
        <taxon>Ceratitis</taxon>
        <taxon>Ceratitis</taxon>
    </lineage>
</organism>
<name>A0A811V499_CERCA</name>